<evidence type="ECO:0000313" key="2">
    <source>
        <dbReference type="RefSeq" id="XP_022751729.1"/>
    </source>
</evidence>
<dbReference type="SUPFAM" id="SSF54403">
    <property type="entry name" value="Cystatin/monellin"/>
    <property type="match status" value="1"/>
</dbReference>
<protein>
    <submittedName>
        <fullName evidence="2">Uncharacterized protein LOC111300358 isoform X2</fullName>
    </submittedName>
</protein>
<keyword evidence="1" id="KW-1185">Reference proteome</keyword>
<dbReference type="AlphaFoldDB" id="A0A6P5ZG15"/>
<dbReference type="InterPro" id="IPR046350">
    <property type="entry name" value="Cystatin_sf"/>
</dbReference>
<proteinExistence type="predicted"/>
<reference evidence="2" key="1">
    <citation type="submission" date="2025-08" db="UniProtKB">
        <authorList>
            <consortium name="RefSeq"/>
        </authorList>
    </citation>
    <scope>IDENTIFICATION</scope>
    <source>
        <tissue evidence="2">Fruit stalk</tissue>
    </source>
</reference>
<evidence type="ECO:0000313" key="1">
    <source>
        <dbReference type="Proteomes" id="UP000515121"/>
    </source>
</evidence>
<dbReference type="PANTHER" id="PTHR31260:SF28">
    <property type="entry name" value="CYSTATIN DOMAIN PROTEIN"/>
    <property type="match status" value="1"/>
</dbReference>
<dbReference type="RefSeq" id="XP_022751729.1">
    <property type="nucleotide sequence ID" value="XM_022895994.1"/>
</dbReference>
<dbReference type="PANTHER" id="PTHR31260">
    <property type="entry name" value="CYSTATIN/MONELLIN SUPERFAMILY PROTEIN"/>
    <property type="match status" value="1"/>
</dbReference>
<sequence length="80" mass="9292">MDHYNYKMKTEYQFLRLEKANVQGARGLLYYLTFVGRNPETNTTQVFEARVLRGIPKNIGDDPTEVYFCREKAPPATTDV</sequence>
<name>A0A6P5ZG15_DURZI</name>
<gene>
    <name evidence="2" type="primary">LOC111300358</name>
</gene>
<dbReference type="Gene3D" id="3.10.450.10">
    <property type="match status" value="1"/>
</dbReference>
<dbReference type="GeneID" id="111300358"/>
<accession>A0A6P5ZG15</accession>
<dbReference type="Proteomes" id="UP000515121">
    <property type="component" value="Unplaced"/>
</dbReference>
<organism evidence="1 2">
    <name type="scientific">Durio zibethinus</name>
    <name type="common">Durian</name>
    <dbReference type="NCBI Taxonomy" id="66656"/>
    <lineage>
        <taxon>Eukaryota</taxon>
        <taxon>Viridiplantae</taxon>
        <taxon>Streptophyta</taxon>
        <taxon>Embryophyta</taxon>
        <taxon>Tracheophyta</taxon>
        <taxon>Spermatophyta</taxon>
        <taxon>Magnoliopsida</taxon>
        <taxon>eudicotyledons</taxon>
        <taxon>Gunneridae</taxon>
        <taxon>Pentapetalae</taxon>
        <taxon>rosids</taxon>
        <taxon>malvids</taxon>
        <taxon>Malvales</taxon>
        <taxon>Malvaceae</taxon>
        <taxon>Helicteroideae</taxon>
        <taxon>Durio</taxon>
    </lineage>
</organism>
<dbReference type="InterPro" id="IPR006462">
    <property type="entry name" value="MS5"/>
</dbReference>